<dbReference type="AlphaFoldDB" id="A0AAJ1MLB1"/>
<feature type="transmembrane region" description="Helical" evidence="1">
    <location>
        <begin position="104"/>
        <end position="122"/>
    </location>
</feature>
<dbReference type="EMBL" id="JAQQAL010000008">
    <property type="protein sequence ID" value="MDC7225575.1"/>
    <property type="molecule type" value="Genomic_DNA"/>
</dbReference>
<dbReference type="Proteomes" id="UP001221217">
    <property type="component" value="Unassembled WGS sequence"/>
</dbReference>
<reference evidence="2 3" key="1">
    <citation type="submission" date="2022-12" db="EMBL/GenBank/DDBJ databases">
        <title>Metagenome assembled genome from gulf of manar.</title>
        <authorList>
            <person name="Kohli P."/>
            <person name="Pk S."/>
            <person name="Venkata Ramana C."/>
            <person name="Sasikala C."/>
        </authorList>
    </citation>
    <scope>NUCLEOTIDE SEQUENCE [LARGE SCALE GENOMIC DNA]</scope>
    <source>
        <strain evidence="2">JB008</strain>
    </source>
</reference>
<evidence type="ECO:0000313" key="2">
    <source>
        <dbReference type="EMBL" id="MDC7225575.1"/>
    </source>
</evidence>
<organism evidence="2 3">
    <name type="scientific">Candidatus Thalassospirochaeta sargassi</name>
    <dbReference type="NCBI Taxonomy" id="3119039"/>
    <lineage>
        <taxon>Bacteria</taxon>
        <taxon>Pseudomonadati</taxon>
        <taxon>Spirochaetota</taxon>
        <taxon>Spirochaetia</taxon>
        <taxon>Spirochaetales</taxon>
        <taxon>Spirochaetaceae</taxon>
        <taxon>Candidatus Thalassospirochaeta</taxon>
    </lineage>
</organism>
<evidence type="ECO:0000256" key="1">
    <source>
        <dbReference type="SAM" id="Phobius"/>
    </source>
</evidence>
<keyword evidence="1" id="KW-0812">Transmembrane</keyword>
<gene>
    <name evidence="2" type="ORF">PQJ61_02295</name>
</gene>
<evidence type="ECO:0000313" key="3">
    <source>
        <dbReference type="Proteomes" id="UP001221217"/>
    </source>
</evidence>
<comment type="caution">
    <text evidence="2">The sequence shown here is derived from an EMBL/GenBank/DDBJ whole genome shotgun (WGS) entry which is preliminary data.</text>
</comment>
<accession>A0AAJ1MLB1</accession>
<feature type="transmembrane region" description="Helical" evidence="1">
    <location>
        <begin position="80"/>
        <end position="98"/>
    </location>
</feature>
<sequence length="257" mass="29999">MSEGKITIFHIYRKDGSSIFLYPFTPKQNLIDILDSNEIAGVYGREPRVESLTMLRNELYRLIEQSVRDWSSEKKFIPRFLLSTAVFLLLYFIMSVVIRDPIPMIDEIIVGFAGAVASYIILAKRDSDSKTATAMKVRLRTKVDEIVFNEDNFTKDVEQYLQVCETSTDMEHLLRNMTKDESGIMFDYSDRQKVNELMDSIRMMFDDSDIKKHEKMFRKLTLGDDSAVGKTRMLKWMSSRKVDPFLFAVYTKIIQRD</sequence>
<keyword evidence="1" id="KW-0472">Membrane</keyword>
<keyword evidence="1" id="KW-1133">Transmembrane helix</keyword>
<protein>
    <submittedName>
        <fullName evidence="2">Uncharacterized protein</fullName>
    </submittedName>
</protein>
<proteinExistence type="predicted"/>
<name>A0AAJ1MLB1_9SPIO</name>